<proteinExistence type="predicted"/>
<accession>A0A813E4V3</accession>
<dbReference type="GO" id="GO:0003730">
    <property type="term" value="F:mRNA 3'-UTR binding"/>
    <property type="evidence" value="ECO:0007669"/>
    <property type="project" value="TreeGrafter"/>
</dbReference>
<evidence type="ECO:0000259" key="3">
    <source>
        <dbReference type="PROSITE" id="PS51857"/>
    </source>
</evidence>
<feature type="compositionally biased region" description="Basic and acidic residues" evidence="2">
    <location>
        <begin position="148"/>
        <end position="170"/>
    </location>
</feature>
<reference evidence="4" key="1">
    <citation type="submission" date="2021-02" db="EMBL/GenBank/DDBJ databases">
        <authorList>
            <person name="Dougan E. K."/>
            <person name="Rhodes N."/>
            <person name="Thang M."/>
            <person name="Chan C."/>
        </authorList>
    </citation>
    <scope>NUCLEOTIDE SEQUENCE</scope>
</reference>
<comment type="caution">
    <text evidence="4">The sequence shown here is derived from an EMBL/GenBank/DDBJ whole genome shotgun (WGS) entry which is preliminary data.</text>
</comment>
<feature type="compositionally biased region" description="Gly residues" evidence="2">
    <location>
        <begin position="309"/>
        <end position="323"/>
    </location>
</feature>
<evidence type="ECO:0000256" key="2">
    <source>
        <dbReference type="SAM" id="MobiDB-lite"/>
    </source>
</evidence>
<dbReference type="CDD" id="cd04458">
    <property type="entry name" value="CSP_CDS"/>
    <property type="match status" value="1"/>
</dbReference>
<dbReference type="PROSITE" id="PS00352">
    <property type="entry name" value="CSD_1"/>
    <property type="match status" value="1"/>
</dbReference>
<protein>
    <recommendedName>
        <fullName evidence="3">CSD domain-containing protein</fullName>
    </recommendedName>
</protein>
<feature type="region of interest" description="Disordered" evidence="2">
    <location>
        <begin position="304"/>
        <end position="570"/>
    </location>
</feature>
<dbReference type="GO" id="GO:0005737">
    <property type="term" value="C:cytoplasm"/>
    <property type="evidence" value="ECO:0007669"/>
    <property type="project" value="TreeGrafter"/>
</dbReference>
<sequence length="691" mass="75223">MACCPSLGAGLLLRAARLRLSTHRSSCIWWSRLPQAQRKPWCPQQLPQAAAHTPSSRRGFTSEVESPRRMGTLKKWHDDRGFGFILEPDTGKDLFVHRSSLQTSMTPVEGLTVFYEVAWNDRHKQLNAVKVEGAEEQQGNTGTTGSQEIHEEHEWKETPQLPEDRSKLEFLQEQLESASDQQSAVGNALRSQLGSSSSSSLNLPGLTKEPLQVEALKVPSGASTEQRVELMMGQMEQLRLQGLQNQQLLLQGIYAMLQQQAVQNASLERTLLAVADRIGPASGGPPAADGMRLGWQGSIEAPLYNSSELGGGTLAEGTEGSGTQGETTQHRDPVAAPPAPESSTSLKLEPSIKPHVEEEPVTKEQAVAAEERKEGQEREVEKKEAQEPHVEAKGQESKAQQQEVEANIGTSEETQDVGRPTSLSQPSGPPAADGMRLGWQGSIEAPLYNSSELGGGTLAEGTEGSGTQGETTQHRDPVAAPPAPEKSTSLKLEPSIKPHVEEEPVTKEQAVAAEERKEGQEREVEKKEEPHVEAKGQESKAQQQEVEANIGTSEETQDVGRPTSLSQPSGWKASRFHLIGFFNNWSLDSAATRECGERFEVRRNAQKAGNGGMLREEFQILGDKSWDKRVFPAGGSGEVVVLLKPGQPEPAEQSTEQVAGHGRNWAIDGRPGTSYRVTYEPLSRTVLCESM</sequence>
<evidence type="ECO:0000313" key="5">
    <source>
        <dbReference type="Proteomes" id="UP000654075"/>
    </source>
</evidence>
<dbReference type="Proteomes" id="UP000654075">
    <property type="component" value="Unassembled WGS sequence"/>
</dbReference>
<feature type="compositionally biased region" description="Polar residues" evidence="2">
    <location>
        <begin position="137"/>
        <end position="147"/>
    </location>
</feature>
<feature type="compositionally biased region" description="Basic and acidic residues" evidence="2">
    <location>
        <begin position="369"/>
        <end position="396"/>
    </location>
</feature>
<feature type="domain" description="CSD" evidence="3">
    <location>
        <begin position="68"/>
        <end position="133"/>
    </location>
</feature>
<name>A0A813E4V3_POLGL</name>
<feature type="compositionally biased region" description="Basic and acidic residues" evidence="2">
    <location>
        <begin position="513"/>
        <end position="538"/>
    </location>
</feature>
<evidence type="ECO:0000313" key="4">
    <source>
        <dbReference type="EMBL" id="CAE8595096.1"/>
    </source>
</evidence>
<feature type="region of interest" description="Disordered" evidence="2">
    <location>
        <begin position="47"/>
        <end position="66"/>
    </location>
</feature>
<keyword evidence="5" id="KW-1185">Reference proteome</keyword>
<organism evidence="4 5">
    <name type="scientific">Polarella glacialis</name>
    <name type="common">Dinoflagellate</name>
    <dbReference type="NCBI Taxonomy" id="89957"/>
    <lineage>
        <taxon>Eukaryota</taxon>
        <taxon>Sar</taxon>
        <taxon>Alveolata</taxon>
        <taxon>Dinophyceae</taxon>
        <taxon>Suessiales</taxon>
        <taxon>Suessiaceae</taxon>
        <taxon>Polarella</taxon>
    </lineage>
</organism>
<feature type="region of interest" description="Disordered" evidence="2">
    <location>
        <begin position="131"/>
        <end position="206"/>
    </location>
</feature>
<feature type="compositionally biased region" description="Gly residues" evidence="2">
    <location>
        <begin position="453"/>
        <end position="467"/>
    </location>
</feature>
<dbReference type="AlphaFoldDB" id="A0A813E4V3"/>
<dbReference type="PANTHER" id="PTHR12962">
    <property type="entry name" value="CALCIUM-REGULATED HEAT STABLE PROTEIN CRHSP-24-RELATED"/>
    <property type="match status" value="1"/>
</dbReference>
<dbReference type="GO" id="GO:0043488">
    <property type="term" value="P:regulation of mRNA stability"/>
    <property type="evidence" value="ECO:0007669"/>
    <property type="project" value="TreeGrafter"/>
</dbReference>
<feature type="compositionally biased region" description="Basic and acidic residues" evidence="2">
    <location>
        <begin position="494"/>
        <end position="506"/>
    </location>
</feature>
<feature type="compositionally biased region" description="Basic and acidic residues" evidence="2">
    <location>
        <begin position="350"/>
        <end position="362"/>
    </location>
</feature>
<dbReference type="SUPFAM" id="SSF50249">
    <property type="entry name" value="Nucleic acid-binding proteins"/>
    <property type="match status" value="1"/>
</dbReference>
<feature type="compositionally biased region" description="Polar residues" evidence="2">
    <location>
        <begin position="539"/>
        <end position="554"/>
    </location>
</feature>
<gene>
    <name evidence="4" type="ORF">PGLA1383_LOCUS13614</name>
</gene>
<dbReference type="PANTHER" id="PTHR12962:SF1">
    <property type="entry name" value="COLD SHOCK DOMAIN-CONTAINING PROTEIN CG9705"/>
    <property type="match status" value="1"/>
</dbReference>
<dbReference type="EMBL" id="CAJNNV010007581">
    <property type="protein sequence ID" value="CAE8595096.1"/>
    <property type="molecule type" value="Genomic_DNA"/>
</dbReference>
<keyword evidence="1" id="KW-0597">Phosphoprotein</keyword>
<dbReference type="InterPro" id="IPR011129">
    <property type="entry name" value="CSD"/>
</dbReference>
<feature type="compositionally biased region" description="Polar residues" evidence="2">
    <location>
        <begin position="397"/>
        <end position="412"/>
    </location>
</feature>
<dbReference type="InterPro" id="IPR019844">
    <property type="entry name" value="CSD_CS"/>
</dbReference>
<dbReference type="InterPro" id="IPR052069">
    <property type="entry name" value="Ca-reg_mRNA-binding_domain"/>
</dbReference>
<feature type="compositionally biased region" description="Polar residues" evidence="2">
    <location>
        <begin position="174"/>
        <end position="194"/>
    </location>
</feature>
<dbReference type="Pfam" id="PF00313">
    <property type="entry name" value="CSD"/>
    <property type="match status" value="1"/>
</dbReference>
<dbReference type="InterPro" id="IPR012340">
    <property type="entry name" value="NA-bd_OB-fold"/>
</dbReference>
<dbReference type="SMART" id="SM00357">
    <property type="entry name" value="CSP"/>
    <property type="match status" value="1"/>
</dbReference>
<dbReference type="InterPro" id="IPR002059">
    <property type="entry name" value="CSP_DNA-bd"/>
</dbReference>
<evidence type="ECO:0000256" key="1">
    <source>
        <dbReference type="ARBA" id="ARBA00022553"/>
    </source>
</evidence>
<dbReference type="Gene3D" id="2.40.50.140">
    <property type="entry name" value="Nucleic acid-binding proteins"/>
    <property type="match status" value="1"/>
</dbReference>
<dbReference type="PROSITE" id="PS51857">
    <property type="entry name" value="CSD_2"/>
    <property type="match status" value="1"/>
</dbReference>